<evidence type="ECO:0000313" key="2">
    <source>
        <dbReference type="Proteomes" id="UP001156706"/>
    </source>
</evidence>
<evidence type="ECO:0008006" key="3">
    <source>
        <dbReference type="Google" id="ProtNLM"/>
    </source>
</evidence>
<dbReference type="RefSeq" id="WP_284196694.1">
    <property type="nucleotide sequence ID" value="NZ_BSOG01000002.1"/>
</dbReference>
<sequence>MHRGLEQSLPHSLLDDPQLGKQVALNLKRNRAQDATEAMEAAVAAYRFEDCQHSAWNPEQYALLWGTALWHESSPSQRRLLNQLYWVAYYSQIMSAEIATIFLNQVSAAGLYAVEDFRPICDSLDLETRQERAHIHAFKTIGEDVEHRLFGRRIFTYPMRHPMTETMVFADTNGLRTWWKGIQLRAFTAMAGNPFLGSQYLLIRGLRTLNGKIVQHKLSQYYEHHTDQANAPIPAAISWYHFSDESFHFHTSRLVGVEVPRVLPKPTSFERWVVNQGVAGCQRDHYHFSSAVNGIFWYDPALYRPIYQVLRSPAFGLDHGGAMQMLHRCFCEDSEGVQAAAQTHREAVASYRLFVDSISWLSAGNREMRHMASNNTHRYLRTNRQAYARFKGQAAALERTHNLLQTARA</sequence>
<proteinExistence type="predicted"/>
<dbReference type="EMBL" id="BSOG01000002">
    <property type="protein sequence ID" value="GLR13601.1"/>
    <property type="molecule type" value="Genomic_DNA"/>
</dbReference>
<protein>
    <recommendedName>
        <fullName evidence="3">p-aminobenzoate N-oxygenase AurF</fullName>
    </recommendedName>
</protein>
<gene>
    <name evidence="1" type="ORF">GCM10007907_23910</name>
</gene>
<comment type="caution">
    <text evidence="1">The sequence shown here is derived from an EMBL/GenBank/DDBJ whole genome shotgun (WGS) entry which is preliminary data.</text>
</comment>
<keyword evidence="2" id="KW-1185">Reference proteome</keyword>
<reference evidence="2" key="1">
    <citation type="journal article" date="2019" name="Int. J. Syst. Evol. Microbiol.">
        <title>The Global Catalogue of Microorganisms (GCM) 10K type strain sequencing project: providing services to taxonomists for standard genome sequencing and annotation.</title>
        <authorList>
            <consortium name="The Broad Institute Genomics Platform"/>
            <consortium name="The Broad Institute Genome Sequencing Center for Infectious Disease"/>
            <person name="Wu L."/>
            <person name="Ma J."/>
        </authorList>
    </citation>
    <scope>NUCLEOTIDE SEQUENCE [LARGE SCALE GENOMIC DNA]</scope>
    <source>
        <strain evidence="2">NBRC 110044</strain>
    </source>
</reference>
<dbReference type="Proteomes" id="UP001156706">
    <property type="component" value="Unassembled WGS sequence"/>
</dbReference>
<evidence type="ECO:0000313" key="1">
    <source>
        <dbReference type="EMBL" id="GLR13601.1"/>
    </source>
</evidence>
<organism evidence="1 2">
    <name type="scientific">Chitinimonas prasina</name>
    <dbReference type="NCBI Taxonomy" id="1434937"/>
    <lineage>
        <taxon>Bacteria</taxon>
        <taxon>Pseudomonadati</taxon>
        <taxon>Pseudomonadota</taxon>
        <taxon>Betaproteobacteria</taxon>
        <taxon>Neisseriales</taxon>
        <taxon>Chitinibacteraceae</taxon>
        <taxon>Chitinimonas</taxon>
    </lineage>
</organism>
<name>A0ABQ5YG84_9NEIS</name>
<accession>A0ABQ5YG84</accession>